<proteinExistence type="predicted"/>
<dbReference type="EMBL" id="FUXE01000014">
    <property type="protein sequence ID" value="SJZ86703.1"/>
    <property type="molecule type" value="Genomic_DNA"/>
</dbReference>
<sequence length="95" mass="11016">MEKVSPYFIFCPFYYSNAPKMSSSSLRIFWGFEQYSLSKEYSEQTTCRYCTNSILFTPSPLGKGNTANLRWQKKSGLKKIRGITGFEPLPHNVRQ</sequence>
<organism evidence="1 2">
    <name type="scientific">Porphyromonas circumdentaria</name>
    <dbReference type="NCBI Taxonomy" id="29524"/>
    <lineage>
        <taxon>Bacteria</taxon>
        <taxon>Pseudomonadati</taxon>
        <taxon>Bacteroidota</taxon>
        <taxon>Bacteroidia</taxon>
        <taxon>Bacteroidales</taxon>
        <taxon>Porphyromonadaceae</taxon>
        <taxon>Porphyromonas</taxon>
    </lineage>
</organism>
<evidence type="ECO:0000313" key="2">
    <source>
        <dbReference type="Proteomes" id="UP000190121"/>
    </source>
</evidence>
<reference evidence="2" key="1">
    <citation type="submission" date="2017-02" db="EMBL/GenBank/DDBJ databases">
        <authorList>
            <person name="Varghese N."/>
            <person name="Submissions S."/>
        </authorList>
    </citation>
    <scope>NUCLEOTIDE SEQUENCE [LARGE SCALE GENOMIC DNA]</scope>
    <source>
        <strain evidence="2">ATCC 51356</strain>
    </source>
</reference>
<protein>
    <submittedName>
        <fullName evidence="1">Uncharacterized protein</fullName>
    </submittedName>
</protein>
<keyword evidence="2" id="KW-1185">Reference proteome</keyword>
<dbReference type="AlphaFoldDB" id="A0A1T4P5A9"/>
<accession>A0A1T4P5A9</accession>
<gene>
    <name evidence="1" type="ORF">SAMN02745171_01336</name>
</gene>
<dbReference type="Proteomes" id="UP000190121">
    <property type="component" value="Unassembled WGS sequence"/>
</dbReference>
<evidence type="ECO:0000313" key="1">
    <source>
        <dbReference type="EMBL" id="SJZ86703.1"/>
    </source>
</evidence>
<name>A0A1T4P5A9_9PORP</name>